<dbReference type="HOGENOM" id="CLU_061993_0_1_9"/>
<gene>
    <name evidence="3" type="ordered locus">CA_P0014</name>
</gene>
<feature type="transmembrane region" description="Helical" evidence="1">
    <location>
        <begin position="7"/>
        <end position="25"/>
    </location>
</feature>
<feature type="domain" description="Tyrosine specific protein phosphatases" evidence="2">
    <location>
        <begin position="209"/>
        <end position="261"/>
    </location>
</feature>
<name>Q97TT3_CLOAB</name>
<organism evidence="3 4">
    <name type="scientific">Clostridium acetobutylicum (strain ATCC 824 / DSM 792 / JCM 1419 / IAM 19013 / LMG 5710 / NBRC 13948 / NRRL B-527 / VKM B-1787 / 2291 / W)</name>
    <dbReference type="NCBI Taxonomy" id="272562"/>
    <lineage>
        <taxon>Bacteria</taxon>
        <taxon>Bacillati</taxon>
        <taxon>Bacillota</taxon>
        <taxon>Clostridia</taxon>
        <taxon>Eubacteriales</taxon>
        <taxon>Clostridiaceae</taxon>
        <taxon>Clostridium</taxon>
    </lineage>
</organism>
<dbReference type="PROSITE" id="PS00383">
    <property type="entry name" value="TYR_PHOSPHATASE_1"/>
    <property type="match status" value="1"/>
</dbReference>
<dbReference type="InterPro" id="IPR000387">
    <property type="entry name" value="Tyr_Pase_dom"/>
</dbReference>
<reference evidence="3 4" key="1">
    <citation type="journal article" date="2001" name="J. Bacteriol.">
        <title>Genome sequence and comparative analysis of the solvent-producing bacterium Clostridium acetobutylicum.</title>
        <authorList>
            <person name="Nolling J."/>
            <person name="Breton G."/>
            <person name="Omelchenko M.V."/>
            <person name="Makarova K.S."/>
            <person name="Zeng Q."/>
            <person name="Gibson R."/>
            <person name="Lee H.M."/>
            <person name="Dubois J."/>
            <person name="Qiu D."/>
            <person name="Hitti J."/>
            <person name="Wolf Y.I."/>
            <person name="Tatusov R.L."/>
            <person name="Sabathe F."/>
            <person name="Doucette-Stamm L."/>
            <person name="Soucaille P."/>
            <person name="Daly M.J."/>
            <person name="Bennett G.N."/>
            <person name="Koonin E.V."/>
            <person name="Smith D.R."/>
        </authorList>
    </citation>
    <scope>NUCLEOTIDE SEQUENCE [LARGE SCALE GENOMIC DNA]</scope>
    <source>
        <strain evidence="4">ATCC 824 / DSM 792 / JCM 1419 / LMG 5710 / VKM B-1787</strain>
        <plasmid evidence="4">pSOL1</plasmid>
    </source>
</reference>
<dbReference type="Proteomes" id="UP000000814">
    <property type="component" value="Plasmid pSOL1"/>
</dbReference>
<accession>Q97TT3</accession>
<dbReference type="SMART" id="SM01301">
    <property type="entry name" value="PTPlike_phytase"/>
    <property type="match status" value="1"/>
</dbReference>
<evidence type="ECO:0000313" key="3">
    <source>
        <dbReference type="EMBL" id="AAK76760.1"/>
    </source>
</evidence>
<dbReference type="PANTHER" id="PTHR23339">
    <property type="entry name" value="TYROSINE SPECIFIC PROTEIN PHOSPHATASE AND DUAL SPECIFICITY PROTEIN PHOSPHATASE"/>
    <property type="match status" value="1"/>
</dbReference>
<dbReference type="InterPro" id="IPR050561">
    <property type="entry name" value="PTP"/>
</dbReference>
<keyword evidence="1" id="KW-0472">Membrane</keyword>
<dbReference type="AlphaFoldDB" id="Q97TT3"/>
<dbReference type="GeneID" id="45000247"/>
<evidence type="ECO:0000313" key="4">
    <source>
        <dbReference type="Proteomes" id="UP000000814"/>
    </source>
</evidence>
<dbReference type="SUPFAM" id="SSF52799">
    <property type="entry name" value="(Phosphotyrosine protein) phosphatases II"/>
    <property type="match status" value="1"/>
</dbReference>
<keyword evidence="1" id="KW-0812">Transmembrane</keyword>
<dbReference type="RefSeq" id="WP_010890699.1">
    <property type="nucleotide sequence ID" value="NC_001988.2"/>
</dbReference>
<dbReference type="PATRIC" id="fig|272562.8.peg.13"/>
<dbReference type="InterPro" id="IPR016130">
    <property type="entry name" value="Tyr_Pase_AS"/>
</dbReference>
<dbReference type="KEGG" id="cac:CA_P0014"/>
<geneLocation type="plasmid" evidence="3 4">
    <name>pSOL1</name>
</geneLocation>
<evidence type="ECO:0000256" key="1">
    <source>
        <dbReference type="SAM" id="Phobius"/>
    </source>
</evidence>
<protein>
    <submittedName>
        <fullName evidence="3">Protein tyrosine phosphatase II superfamily protein</fullName>
    </submittedName>
</protein>
<proteinExistence type="predicted"/>
<dbReference type="EMBL" id="AE001438">
    <property type="protein sequence ID" value="AAK76760.1"/>
    <property type="molecule type" value="Genomic_DNA"/>
</dbReference>
<sequence length="319" mass="36200">MHKKTKLICIGILATAIVTISIYNFDFFKRTPLKEHKVKLVIDAENKNTLPPKFRTTSDTISLHKKGSLNLSGLSDLNASGSGAFSEDELKSIKNKIGNKPIVDIDLRQESHIFVNGIGISWYGKNDDANLNLTSSEVLKDENNKLMRISKDKKVTFDKLSKKKSISNISQLNDVKSVETEEQLAKALGINYSRITVPDHKTPDDAQINSFVSFVKNLPKGTWLHFHCRGGKGRTTTFMAMYDMMINSKKVSFYDIMKRQKLIGGADLLSGQDSLGKSDAEKRVQLLKKFYNYCQNNNDNFKTSWTNYNNKYRIKNLQR</sequence>
<dbReference type="Gene3D" id="3.90.190.10">
    <property type="entry name" value="Protein tyrosine phosphatase superfamily"/>
    <property type="match status" value="1"/>
</dbReference>
<dbReference type="CDD" id="cd14495">
    <property type="entry name" value="PTPLP-like"/>
    <property type="match status" value="1"/>
</dbReference>
<keyword evidence="4" id="KW-1185">Reference proteome</keyword>
<dbReference type="PROSITE" id="PS50056">
    <property type="entry name" value="TYR_PHOSPHATASE_2"/>
    <property type="match status" value="1"/>
</dbReference>
<dbReference type="InterPro" id="IPR029021">
    <property type="entry name" value="Prot-tyrosine_phosphatase-like"/>
</dbReference>
<dbReference type="OrthoDB" id="21920at2"/>
<dbReference type="Pfam" id="PF14566">
    <property type="entry name" value="PTPlike_phytase"/>
    <property type="match status" value="1"/>
</dbReference>
<keyword evidence="3" id="KW-0614">Plasmid</keyword>
<evidence type="ECO:0000259" key="2">
    <source>
        <dbReference type="PROSITE" id="PS50056"/>
    </source>
</evidence>
<keyword evidence="1" id="KW-1133">Transmembrane helix</keyword>
<dbReference type="Gene3D" id="3.30.70.1690">
    <property type="match status" value="1"/>
</dbReference>